<dbReference type="PROSITE" id="PS51375">
    <property type="entry name" value="PPR"/>
    <property type="match status" value="5"/>
</dbReference>
<protein>
    <recommendedName>
        <fullName evidence="8">Pentatricopeptide repeat-containing protein</fullName>
    </recommendedName>
</protein>
<feature type="repeat" description="PPR" evidence="4">
    <location>
        <begin position="288"/>
        <end position="322"/>
    </location>
</feature>
<accession>A0A9R0RSB5</accession>
<gene>
    <name evidence="6" type="ORF">TRITD_3Av1G203250</name>
</gene>
<evidence type="ECO:0000313" key="7">
    <source>
        <dbReference type="Proteomes" id="UP000324705"/>
    </source>
</evidence>
<evidence type="ECO:0000256" key="2">
    <source>
        <dbReference type="ARBA" id="ARBA00022737"/>
    </source>
</evidence>
<dbReference type="Pfam" id="PF13041">
    <property type="entry name" value="PPR_2"/>
    <property type="match status" value="2"/>
</dbReference>
<evidence type="ECO:0000313" key="6">
    <source>
        <dbReference type="EMBL" id="VAH64930.1"/>
    </source>
</evidence>
<evidence type="ECO:0000256" key="5">
    <source>
        <dbReference type="SAM" id="MobiDB-lite"/>
    </source>
</evidence>
<dbReference type="PANTHER" id="PTHR47939">
    <property type="entry name" value="MEMBRANE-ASSOCIATED SALT-INDUCIBLE PROTEIN-LIKE"/>
    <property type="match status" value="1"/>
</dbReference>
<feature type="repeat" description="PPR" evidence="4">
    <location>
        <begin position="323"/>
        <end position="357"/>
    </location>
</feature>
<organism evidence="6 7">
    <name type="scientific">Triticum turgidum subsp. durum</name>
    <name type="common">Durum wheat</name>
    <name type="synonym">Triticum durum</name>
    <dbReference type="NCBI Taxonomy" id="4567"/>
    <lineage>
        <taxon>Eukaryota</taxon>
        <taxon>Viridiplantae</taxon>
        <taxon>Streptophyta</taxon>
        <taxon>Embryophyta</taxon>
        <taxon>Tracheophyta</taxon>
        <taxon>Spermatophyta</taxon>
        <taxon>Magnoliopsida</taxon>
        <taxon>Liliopsida</taxon>
        <taxon>Poales</taxon>
        <taxon>Poaceae</taxon>
        <taxon>BOP clade</taxon>
        <taxon>Pooideae</taxon>
        <taxon>Triticodae</taxon>
        <taxon>Triticeae</taxon>
        <taxon>Triticinae</taxon>
        <taxon>Triticum</taxon>
    </lineage>
</organism>
<name>A0A9R0RSB5_TRITD</name>
<sequence>MEVESWLGCSSLKYLKLKESNILGWESVRRVLLKSRMFWNGVVNLPPKGANVEALEFSGAAAGEGSWCELASGGRYERGNDGFFCLKRDHDELQQWSWRAITARLKCCNDEHNELEPGPQGSRRDAVGREGSTTLVLPRPSTPMNVAVVPRKGCTLEEKHKTRLAISLLKSSPPPPPDQILSICRAAALSPKTHLDRVALSLATSRLSTAPDSLRDLTSSLLIPHHAHHAIVLFGQAGLLPDAISTFQSSPSTRSLNALLFACIVAGNHTEAARIFQTFPDAHRVKPNAETFNSIIKSFSESGTTRSFYSVFDEMCKQGVKPTATTFTAAIAGFYKEERFDDVEKVIKLMKKHGCGESLQVYNARVQGLCKLGRNGDAKALLSEMAKKGTKPNWVTYNHLIYGFCKEGDLEEAKRLYKEMGKKGLVGDSGFYFTVIFHLCKAGDFDTALGVYNEIIPRNWVPCFSTMKMLVNGLAGSSRIDEAKGIIEKMKEKFPDRDEGWKEVEAALPQ</sequence>
<keyword evidence="3" id="KW-0809">Transit peptide</keyword>
<dbReference type="Gramene" id="TRITD3Av1G203250.1">
    <property type="protein sequence ID" value="TRITD3Av1G203250.1"/>
    <property type="gene ID" value="TRITD3Av1G203250"/>
</dbReference>
<dbReference type="InterPro" id="IPR011990">
    <property type="entry name" value="TPR-like_helical_dom_sf"/>
</dbReference>
<dbReference type="NCBIfam" id="TIGR00756">
    <property type="entry name" value="PPR"/>
    <property type="match status" value="4"/>
</dbReference>
<evidence type="ECO:0000256" key="1">
    <source>
        <dbReference type="ARBA" id="ARBA00007626"/>
    </source>
</evidence>
<reference evidence="6 7" key="1">
    <citation type="submission" date="2017-09" db="EMBL/GenBank/DDBJ databases">
        <authorList>
            <consortium name="International Durum Wheat Genome Sequencing Consortium (IDWGSC)"/>
            <person name="Milanesi L."/>
        </authorList>
    </citation>
    <scope>NUCLEOTIDE SEQUENCE [LARGE SCALE GENOMIC DNA]</scope>
    <source>
        <strain evidence="7">cv. Svevo</strain>
    </source>
</reference>
<feature type="repeat" description="PPR" evidence="4">
    <location>
        <begin position="358"/>
        <end position="392"/>
    </location>
</feature>
<evidence type="ECO:0008006" key="8">
    <source>
        <dbReference type="Google" id="ProtNLM"/>
    </source>
</evidence>
<dbReference type="Proteomes" id="UP000324705">
    <property type="component" value="Chromosome 3A"/>
</dbReference>
<dbReference type="AlphaFoldDB" id="A0A9R0RSB5"/>
<dbReference type="Gene3D" id="1.25.40.10">
    <property type="entry name" value="Tetratricopeptide repeat domain"/>
    <property type="match status" value="2"/>
</dbReference>
<evidence type="ECO:0000256" key="4">
    <source>
        <dbReference type="PROSITE-ProRule" id="PRU00708"/>
    </source>
</evidence>
<dbReference type="InterPro" id="IPR050667">
    <property type="entry name" value="PPR-containing_protein"/>
</dbReference>
<keyword evidence="7" id="KW-1185">Reference proteome</keyword>
<evidence type="ECO:0000256" key="3">
    <source>
        <dbReference type="ARBA" id="ARBA00022946"/>
    </source>
</evidence>
<keyword evidence="2" id="KW-0677">Repeat</keyword>
<feature type="region of interest" description="Disordered" evidence="5">
    <location>
        <begin position="113"/>
        <end position="141"/>
    </location>
</feature>
<dbReference type="EMBL" id="LT934115">
    <property type="protein sequence ID" value="VAH64930.1"/>
    <property type="molecule type" value="Genomic_DNA"/>
</dbReference>
<dbReference type="InterPro" id="IPR002885">
    <property type="entry name" value="PPR_rpt"/>
</dbReference>
<dbReference type="PANTHER" id="PTHR47939:SF9">
    <property type="entry name" value="(WILD MALAYSIAN BANANA) HYPOTHETICAL PROTEIN"/>
    <property type="match status" value="1"/>
</dbReference>
<feature type="repeat" description="PPR" evidence="4">
    <location>
        <begin position="428"/>
        <end position="462"/>
    </location>
</feature>
<dbReference type="Pfam" id="PF01535">
    <property type="entry name" value="PPR"/>
    <property type="match status" value="2"/>
</dbReference>
<comment type="similarity">
    <text evidence="1">Belongs to the PPR family. P subfamily.</text>
</comment>
<feature type="repeat" description="PPR" evidence="4">
    <location>
        <begin position="393"/>
        <end position="427"/>
    </location>
</feature>
<proteinExistence type="inferred from homology"/>